<evidence type="ECO:0000256" key="5">
    <source>
        <dbReference type="HAMAP-Rule" id="MF_00844"/>
    </source>
</evidence>
<evidence type="ECO:0000313" key="7">
    <source>
        <dbReference type="EMBL" id="MUG73711.1"/>
    </source>
</evidence>
<evidence type="ECO:0000259" key="6">
    <source>
        <dbReference type="Pfam" id="PF05670"/>
    </source>
</evidence>
<keyword evidence="3 5" id="KW-0694">RNA-binding</keyword>
<dbReference type="GO" id="GO:0000049">
    <property type="term" value="F:tRNA binding"/>
    <property type="evidence" value="ECO:0007669"/>
    <property type="project" value="UniProtKB-UniRule"/>
</dbReference>
<keyword evidence="8" id="KW-1185">Reference proteome</keyword>
<reference evidence="7 8" key="1">
    <citation type="submission" date="2019-11" db="EMBL/GenBank/DDBJ databases">
        <title>Draft genome sequences of five Paenibacillus species of dairy origin.</title>
        <authorList>
            <person name="Olajide A.M."/>
            <person name="Chen S."/>
            <person name="Lapointe G."/>
        </authorList>
    </citation>
    <scope>NUCLEOTIDE SEQUENCE [LARGE SCALE GENOMIC DNA]</scope>
    <source>
        <strain evidence="7 8">2CS3</strain>
    </source>
</reference>
<dbReference type="InterPro" id="IPR008532">
    <property type="entry name" value="NFACT_RNA-bd"/>
</dbReference>
<keyword evidence="4 5" id="KW-0648">Protein biosynthesis</keyword>
<accession>A0A7X2ZGF3</accession>
<organism evidence="7 8">
    <name type="scientific">Paenibacillus validus</name>
    <dbReference type="NCBI Taxonomy" id="44253"/>
    <lineage>
        <taxon>Bacteria</taxon>
        <taxon>Bacillati</taxon>
        <taxon>Bacillota</taxon>
        <taxon>Bacilli</taxon>
        <taxon>Bacillales</taxon>
        <taxon>Paenibacillaceae</taxon>
        <taxon>Paenibacillus</taxon>
    </lineage>
</organism>
<comment type="function">
    <text evidence="5">Key component of the ribosome quality control system (RQC), a ribosome-associated complex that mediates the extraction of incompletely synthesized nascent chains from stalled ribosomes and their subsequent degradation. RqcH recruits Ala-charged tRNA, and with RqcP directs the elongation of stalled nascent chains on 50S ribosomal subunits, leading to non-templated C-terminal alanine extensions (Ala tail). The Ala tail promotes nascent chain degradation. May add between 1 and at least 8 Ala residues. Binds to stalled 50S ribosomal subunits.</text>
</comment>
<comment type="similarity">
    <text evidence="5">Belongs to the NEMF family.</text>
</comment>
<dbReference type="Gene3D" id="3.40.970.40">
    <property type="entry name" value="fibrinogen binding protein from staphylococcus aureus domain like"/>
    <property type="match status" value="1"/>
</dbReference>
<dbReference type="FunFam" id="2.30.310.10:FF:000004">
    <property type="entry name" value="Fibronectin-binding protein A"/>
    <property type="match status" value="1"/>
</dbReference>
<dbReference type="Gene3D" id="2.30.310.10">
    <property type="entry name" value="ibrinogen binding protein from staphylococcus aureus domain"/>
    <property type="match status" value="1"/>
</dbReference>
<evidence type="ECO:0000256" key="4">
    <source>
        <dbReference type="ARBA" id="ARBA00022917"/>
    </source>
</evidence>
<dbReference type="AlphaFoldDB" id="A0A7X2ZGF3"/>
<dbReference type="GO" id="GO:1990112">
    <property type="term" value="C:RQC complex"/>
    <property type="evidence" value="ECO:0007669"/>
    <property type="project" value="TreeGrafter"/>
</dbReference>
<evidence type="ECO:0000256" key="1">
    <source>
        <dbReference type="ARBA" id="ARBA00022555"/>
    </source>
</evidence>
<keyword evidence="2 5" id="KW-0699">rRNA-binding</keyword>
<dbReference type="PANTHER" id="PTHR15239">
    <property type="entry name" value="NUCLEAR EXPORT MEDIATOR FACTOR NEMF"/>
    <property type="match status" value="1"/>
</dbReference>
<evidence type="ECO:0000256" key="2">
    <source>
        <dbReference type="ARBA" id="ARBA00022730"/>
    </source>
</evidence>
<dbReference type="GO" id="GO:0019843">
    <property type="term" value="F:rRNA binding"/>
    <property type="evidence" value="ECO:0007669"/>
    <property type="project" value="UniProtKB-UniRule"/>
</dbReference>
<feature type="domain" description="NFACT RNA-binding" evidence="6">
    <location>
        <begin position="475"/>
        <end position="564"/>
    </location>
</feature>
<evidence type="ECO:0000313" key="8">
    <source>
        <dbReference type="Proteomes" id="UP000450917"/>
    </source>
</evidence>
<comment type="subunit">
    <text evidence="5">Associates with stalled 50S ribosomal subunits. Binds to RqcP.</text>
</comment>
<gene>
    <name evidence="5" type="primary">rqcH</name>
    <name evidence="7" type="ORF">GNP93_24105</name>
</gene>
<sequence>MSFDGLVTHGLVSELQSLLPARINKVQMPSANDIVMQLRAGGKNTKLLLSASPTYPRVHVTEESFLNPLEAPMFCMLLRKHCENGIIEAIDQPGMERVIRFHIRQRDELGDLSLKTIVVEIMGRHSNIILLDPATGTILDGIHHVTPAISSYRIVMPGVRYTAPPEQHKTLPLGLSADAFEQQLGDTAAGLLEAGGEYGARLWEQAIVQRFSGISPLVARELAYRAFGGAFDPELDAASAVRKLWEPFHELIGKLERRQLTPVITEHPSSGKSYFSILELTHIGGGMRRFDSISACLEAYYSDKAERDTVKQRVSDLFRLLTNERTKNVKKLEKLEETLQDAQQADRFRILGELLTASMHQIRKGDSRIEVINYYDEEQRPIEIELDPLLSPSENTQRYFKKYTKAKNSLSVVKEQMQQAHEEIAYLDNLLQQLTSASLSDIEEIREELTEQGYLRDRGKKGKRKKANARPQLACYTSSEGIALYVGKNNTQNEYLTNRLAGPGDTWLHTKDIPGSHVVIRSAEFGDATLLEAAQLAAYYSQAKESSGVPVDYTLVKHVRKPSGAKPGFVIYDHQKTLFVTPDPERIKQLPFTVK</sequence>
<dbReference type="RefSeq" id="WP_127608477.1">
    <property type="nucleotide sequence ID" value="NZ_JBDLZV010000001.1"/>
</dbReference>
<dbReference type="Proteomes" id="UP000450917">
    <property type="component" value="Unassembled WGS sequence"/>
</dbReference>
<dbReference type="InterPro" id="IPR051608">
    <property type="entry name" value="RQC_Subunit_NEMF"/>
</dbReference>
<protein>
    <recommendedName>
        <fullName evidence="5">Rqc2 homolog RqcH</fullName>
        <shortName evidence="5">RqcH</shortName>
    </recommendedName>
</protein>
<dbReference type="Pfam" id="PF05670">
    <property type="entry name" value="NFACT-R_1"/>
    <property type="match status" value="1"/>
</dbReference>
<dbReference type="HAMAP" id="MF_00844_B">
    <property type="entry name" value="RqcH_B"/>
    <property type="match status" value="1"/>
</dbReference>
<evidence type="ECO:0000256" key="3">
    <source>
        <dbReference type="ARBA" id="ARBA00022884"/>
    </source>
</evidence>
<dbReference type="PANTHER" id="PTHR15239:SF6">
    <property type="entry name" value="RIBOSOME QUALITY CONTROL COMPLEX SUBUNIT NEMF"/>
    <property type="match status" value="1"/>
</dbReference>
<keyword evidence="5" id="KW-0175">Coiled coil</keyword>
<dbReference type="Pfam" id="PF05833">
    <property type="entry name" value="NFACT_N"/>
    <property type="match status" value="1"/>
</dbReference>
<name>A0A7X2ZGF3_9BACL</name>
<proteinExistence type="inferred from homology"/>
<dbReference type="GO" id="GO:0043023">
    <property type="term" value="F:ribosomal large subunit binding"/>
    <property type="evidence" value="ECO:0007669"/>
    <property type="project" value="UniProtKB-UniRule"/>
</dbReference>
<comment type="caution">
    <text evidence="7">The sequence shown here is derived from an EMBL/GenBank/DDBJ whole genome shotgun (WGS) entry which is preliminary data.</text>
</comment>
<dbReference type="EMBL" id="WNZX01000030">
    <property type="protein sequence ID" value="MUG73711.1"/>
    <property type="molecule type" value="Genomic_DNA"/>
</dbReference>
<dbReference type="GO" id="GO:0072344">
    <property type="term" value="P:rescue of stalled ribosome"/>
    <property type="evidence" value="ECO:0007669"/>
    <property type="project" value="UniProtKB-UniRule"/>
</dbReference>
<keyword evidence="1 5" id="KW-0820">tRNA-binding</keyword>
<feature type="coiled-coil region" evidence="5">
    <location>
        <begin position="403"/>
        <end position="437"/>
    </location>
</feature>
<dbReference type="InterPro" id="IPR043682">
    <property type="entry name" value="RqcH_bacterial"/>
</dbReference>